<organism evidence="3 4">
    <name type="scientific">Saccharomonospora cyanea NA-134</name>
    <dbReference type="NCBI Taxonomy" id="882082"/>
    <lineage>
        <taxon>Bacteria</taxon>
        <taxon>Bacillati</taxon>
        <taxon>Actinomycetota</taxon>
        <taxon>Actinomycetes</taxon>
        <taxon>Pseudonocardiales</taxon>
        <taxon>Pseudonocardiaceae</taxon>
        <taxon>Saccharomonospora</taxon>
    </lineage>
</organism>
<dbReference type="eggNOG" id="COG0671">
    <property type="taxonomic scope" value="Bacteria"/>
</dbReference>
<feature type="transmembrane region" description="Helical" evidence="1">
    <location>
        <begin position="149"/>
        <end position="169"/>
    </location>
</feature>
<keyword evidence="1" id="KW-0812">Transmembrane</keyword>
<keyword evidence="1" id="KW-0472">Membrane</keyword>
<feature type="domain" description="Phosphatidic acid phosphatase type 2/haloperoxidase" evidence="2">
    <location>
        <begin position="116"/>
        <end position="189"/>
    </location>
</feature>
<dbReference type="AlphaFoldDB" id="H5XMT7"/>
<dbReference type="Proteomes" id="UP000002791">
    <property type="component" value="Chromosome"/>
</dbReference>
<reference evidence="3 4" key="1">
    <citation type="submission" date="2011-11" db="EMBL/GenBank/DDBJ databases">
        <title>The Noncontiguous Finished sequence of Saccharomonospora cyanea NA-134.</title>
        <authorList>
            <consortium name="US DOE Joint Genome Institute"/>
            <person name="Lucas S."/>
            <person name="Han J."/>
            <person name="Lapidus A."/>
            <person name="Cheng J.-F."/>
            <person name="Goodwin L."/>
            <person name="Pitluck S."/>
            <person name="Peters L."/>
            <person name="Ovchinnikova G."/>
            <person name="Lu M."/>
            <person name="Detter J.C."/>
            <person name="Han C."/>
            <person name="Tapia R."/>
            <person name="Land M."/>
            <person name="Hauser L."/>
            <person name="Kyrpides N."/>
            <person name="Ivanova N."/>
            <person name="Pagani I."/>
            <person name="Brambilla E.-M."/>
            <person name="Klenk H.-P."/>
            <person name="Woyke T."/>
        </authorList>
    </citation>
    <scope>NUCLEOTIDE SEQUENCE [LARGE SCALE GENOMIC DNA]</scope>
    <source>
        <strain evidence="3 4">NA-134</strain>
    </source>
</reference>
<feature type="transmembrane region" description="Helical" evidence="1">
    <location>
        <begin position="181"/>
        <end position="199"/>
    </location>
</feature>
<dbReference type="SUPFAM" id="SSF48317">
    <property type="entry name" value="Acid phosphatase/Vanadium-dependent haloperoxidase"/>
    <property type="match status" value="1"/>
</dbReference>
<evidence type="ECO:0000313" key="4">
    <source>
        <dbReference type="Proteomes" id="UP000002791"/>
    </source>
</evidence>
<name>H5XMT7_9PSEU</name>
<dbReference type="OrthoDB" id="4571073at2"/>
<keyword evidence="4" id="KW-1185">Reference proteome</keyword>
<dbReference type="InterPro" id="IPR000326">
    <property type="entry name" value="PAP2/HPO"/>
</dbReference>
<feature type="transmembrane region" description="Helical" evidence="1">
    <location>
        <begin position="121"/>
        <end position="142"/>
    </location>
</feature>
<dbReference type="Gene3D" id="1.20.144.10">
    <property type="entry name" value="Phosphatidic acid phosphatase type 2/haloperoxidase"/>
    <property type="match status" value="1"/>
</dbReference>
<accession>H5XMT7</accession>
<keyword evidence="1" id="KW-1133">Transmembrane helix</keyword>
<dbReference type="HOGENOM" id="CLU_094193_0_0_11"/>
<dbReference type="InterPro" id="IPR036938">
    <property type="entry name" value="PAP2/HPO_sf"/>
</dbReference>
<evidence type="ECO:0000259" key="2">
    <source>
        <dbReference type="Pfam" id="PF01569"/>
    </source>
</evidence>
<feature type="transmembrane region" description="Helical" evidence="1">
    <location>
        <begin position="57"/>
        <end position="83"/>
    </location>
</feature>
<sequence>MSDGSPAVASTRTLAVTAALCGAFALALGVAVAGQRSPTGFDAAFESGVDDTFGGAWVLTLLVAPTEPWAVLAVLAAVAGFGLVRGRPEVVVLAVTGPALAVSVNTWVLKPAFGRYYDDHLAYPSGHTVSLVAAVTVVALLVRLRRARLLTVAGGTLLTGCAAVGMAGLDYHYVTDVAGGAATAVSLVSGVALLGNVSLRPGRRVRRARTRRPEPAR</sequence>
<evidence type="ECO:0000256" key="1">
    <source>
        <dbReference type="SAM" id="Phobius"/>
    </source>
</evidence>
<dbReference type="STRING" id="882082.SaccyDRAFT_3227"/>
<protein>
    <submittedName>
        <fullName evidence="3">PAP2 superfamily protein</fullName>
    </submittedName>
</protein>
<dbReference type="Pfam" id="PF01569">
    <property type="entry name" value="PAP2"/>
    <property type="match status" value="1"/>
</dbReference>
<dbReference type="EMBL" id="CM001440">
    <property type="protein sequence ID" value="EHR62062.1"/>
    <property type="molecule type" value="Genomic_DNA"/>
</dbReference>
<dbReference type="RefSeq" id="WP_005457570.1">
    <property type="nucleotide sequence ID" value="NZ_CM001440.1"/>
</dbReference>
<proteinExistence type="predicted"/>
<gene>
    <name evidence="3" type="ORF">SaccyDRAFT_3227</name>
</gene>
<feature type="transmembrane region" description="Helical" evidence="1">
    <location>
        <begin position="90"/>
        <end position="109"/>
    </location>
</feature>
<evidence type="ECO:0000313" key="3">
    <source>
        <dbReference type="EMBL" id="EHR62062.1"/>
    </source>
</evidence>